<proteinExistence type="predicted"/>
<evidence type="ECO:0000313" key="2">
    <source>
        <dbReference type="EMBL" id="KZT60546.1"/>
    </source>
</evidence>
<feature type="region of interest" description="Disordered" evidence="1">
    <location>
        <begin position="1"/>
        <end position="29"/>
    </location>
</feature>
<dbReference type="AlphaFoldDB" id="A0A165IGK6"/>
<sequence>MYCASPARRPDSAPPLSQHDPADPSGRSAPSNCAHFFGSPLSCHAAAACGPSRLTCQRMADTRAPTTEARTSAIRTRIQRIGSVDVRDSSCIRIKLPEYWGTRARANAGEVAKGSLRRRGEDNGFASGAIVTFLASSLQCIRACSAAGAVAVAVLSRDRDTMKRLRRAMGNGQGLRQPRYCGQACVSRGSGDWAPHLVCVDTAPNVSEKQSCLFGPSPFQGGSTEARSVPALFLADVGSHRARVAGRRRAEQRRRH</sequence>
<organism evidence="2 3">
    <name type="scientific">Calocera cornea HHB12733</name>
    <dbReference type="NCBI Taxonomy" id="1353952"/>
    <lineage>
        <taxon>Eukaryota</taxon>
        <taxon>Fungi</taxon>
        <taxon>Dikarya</taxon>
        <taxon>Basidiomycota</taxon>
        <taxon>Agaricomycotina</taxon>
        <taxon>Dacrymycetes</taxon>
        <taxon>Dacrymycetales</taxon>
        <taxon>Dacrymycetaceae</taxon>
        <taxon>Calocera</taxon>
    </lineage>
</organism>
<evidence type="ECO:0000313" key="3">
    <source>
        <dbReference type="Proteomes" id="UP000076842"/>
    </source>
</evidence>
<evidence type="ECO:0000256" key="1">
    <source>
        <dbReference type="SAM" id="MobiDB-lite"/>
    </source>
</evidence>
<name>A0A165IGK6_9BASI</name>
<reference evidence="2 3" key="1">
    <citation type="journal article" date="2016" name="Mol. Biol. Evol.">
        <title>Comparative Genomics of Early-Diverging Mushroom-Forming Fungi Provides Insights into the Origins of Lignocellulose Decay Capabilities.</title>
        <authorList>
            <person name="Nagy L.G."/>
            <person name="Riley R."/>
            <person name="Tritt A."/>
            <person name="Adam C."/>
            <person name="Daum C."/>
            <person name="Floudas D."/>
            <person name="Sun H."/>
            <person name="Yadav J.S."/>
            <person name="Pangilinan J."/>
            <person name="Larsson K.H."/>
            <person name="Matsuura K."/>
            <person name="Barry K."/>
            <person name="Labutti K."/>
            <person name="Kuo R."/>
            <person name="Ohm R.A."/>
            <person name="Bhattacharya S.S."/>
            <person name="Shirouzu T."/>
            <person name="Yoshinaga Y."/>
            <person name="Martin F.M."/>
            <person name="Grigoriev I.V."/>
            <person name="Hibbett D.S."/>
        </authorList>
    </citation>
    <scope>NUCLEOTIDE SEQUENCE [LARGE SCALE GENOMIC DNA]</scope>
    <source>
        <strain evidence="2 3">HHB12733</strain>
    </source>
</reference>
<gene>
    <name evidence="2" type="ORF">CALCODRAFT_108003</name>
</gene>
<dbReference type="InParanoid" id="A0A165IGK6"/>
<keyword evidence="3" id="KW-1185">Reference proteome</keyword>
<protein>
    <submittedName>
        <fullName evidence="2">Uncharacterized protein</fullName>
    </submittedName>
</protein>
<accession>A0A165IGK6</accession>
<dbReference type="Proteomes" id="UP000076842">
    <property type="component" value="Unassembled WGS sequence"/>
</dbReference>
<dbReference type="EMBL" id="KV423930">
    <property type="protein sequence ID" value="KZT60546.1"/>
    <property type="molecule type" value="Genomic_DNA"/>
</dbReference>